<evidence type="ECO:0000313" key="3">
    <source>
        <dbReference type="Proteomes" id="UP000719412"/>
    </source>
</evidence>
<keyword evidence="3" id="KW-1185">Reference proteome</keyword>
<dbReference type="Proteomes" id="UP000719412">
    <property type="component" value="Unassembled WGS sequence"/>
</dbReference>
<protein>
    <submittedName>
        <fullName evidence="2">Uncharacterized protein</fullName>
    </submittedName>
</protein>
<evidence type="ECO:0000256" key="1">
    <source>
        <dbReference type="SAM" id="MobiDB-lite"/>
    </source>
</evidence>
<reference evidence="2" key="2">
    <citation type="submission" date="2021-08" db="EMBL/GenBank/DDBJ databases">
        <authorList>
            <person name="Eriksson T."/>
        </authorList>
    </citation>
    <scope>NUCLEOTIDE SEQUENCE</scope>
    <source>
        <strain evidence="2">Stoneville</strain>
        <tissue evidence="2">Whole head</tissue>
    </source>
</reference>
<organism evidence="2 3">
    <name type="scientific">Tenebrio molitor</name>
    <name type="common">Yellow mealworm beetle</name>
    <dbReference type="NCBI Taxonomy" id="7067"/>
    <lineage>
        <taxon>Eukaryota</taxon>
        <taxon>Metazoa</taxon>
        <taxon>Ecdysozoa</taxon>
        <taxon>Arthropoda</taxon>
        <taxon>Hexapoda</taxon>
        <taxon>Insecta</taxon>
        <taxon>Pterygota</taxon>
        <taxon>Neoptera</taxon>
        <taxon>Endopterygota</taxon>
        <taxon>Coleoptera</taxon>
        <taxon>Polyphaga</taxon>
        <taxon>Cucujiformia</taxon>
        <taxon>Tenebrionidae</taxon>
        <taxon>Tenebrio</taxon>
    </lineage>
</organism>
<dbReference type="EMBL" id="JABDTM020019424">
    <property type="protein sequence ID" value="KAH0817462.1"/>
    <property type="molecule type" value="Genomic_DNA"/>
</dbReference>
<feature type="region of interest" description="Disordered" evidence="1">
    <location>
        <begin position="101"/>
        <end position="123"/>
    </location>
</feature>
<proteinExistence type="predicted"/>
<dbReference type="AlphaFoldDB" id="A0A8J6LEZ1"/>
<gene>
    <name evidence="2" type="ORF">GEV33_005329</name>
</gene>
<name>A0A8J6LEZ1_TENMO</name>
<evidence type="ECO:0000313" key="2">
    <source>
        <dbReference type="EMBL" id="KAH0817462.1"/>
    </source>
</evidence>
<reference evidence="2" key="1">
    <citation type="journal article" date="2020" name="J Insects Food Feed">
        <title>The yellow mealworm (Tenebrio molitor) genome: a resource for the emerging insects as food and feed industry.</title>
        <authorList>
            <person name="Eriksson T."/>
            <person name="Andere A."/>
            <person name="Kelstrup H."/>
            <person name="Emery V."/>
            <person name="Picard C."/>
        </authorList>
    </citation>
    <scope>NUCLEOTIDE SEQUENCE</scope>
    <source>
        <strain evidence="2">Stoneville</strain>
        <tissue evidence="2">Whole head</tissue>
    </source>
</reference>
<accession>A0A8J6LEZ1</accession>
<comment type="caution">
    <text evidence="2">The sequence shown here is derived from an EMBL/GenBank/DDBJ whole genome shotgun (WGS) entry which is preliminary data.</text>
</comment>
<sequence>MTLFGLSPSRETRKNLSIFPVPSSCDYDLTTVLCRLERVSIECVCTCCTKKAERVRGGGVRTTSAARSLTTMARTLNRDSPSSAAIAAAVIPKESTRLELDSRKSRGWTGGRWKKHVETRNNP</sequence>